<accession>A0A2W5U4W1</accession>
<evidence type="ECO:0000313" key="1">
    <source>
        <dbReference type="EMBL" id="PZR03778.1"/>
    </source>
</evidence>
<dbReference type="EMBL" id="QFQP01000072">
    <property type="protein sequence ID" value="PZR03778.1"/>
    <property type="molecule type" value="Genomic_DNA"/>
</dbReference>
<gene>
    <name evidence="1" type="ORF">DI536_35460</name>
</gene>
<name>A0A2W5U4W1_9BACT</name>
<proteinExistence type="predicted"/>
<comment type="caution">
    <text evidence="1">The sequence shown here is derived from an EMBL/GenBank/DDBJ whole genome shotgun (WGS) entry which is preliminary data.</text>
</comment>
<evidence type="ECO:0000313" key="2">
    <source>
        <dbReference type="Proteomes" id="UP000249061"/>
    </source>
</evidence>
<dbReference type="Proteomes" id="UP000249061">
    <property type="component" value="Unassembled WGS sequence"/>
</dbReference>
<sequence>MYAPGVVAGRDTSAGGLHAGNVVYRPEWLAKFRPRPVETLRITAALGADGLRRVSPRLP</sequence>
<dbReference type="AlphaFoldDB" id="A0A2W5U4W1"/>
<protein>
    <submittedName>
        <fullName evidence="1">Uncharacterized protein</fullName>
    </submittedName>
</protein>
<organism evidence="1 2">
    <name type="scientific">Archangium gephyra</name>
    <dbReference type="NCBI Taxonomy" id="48"/>
    <lineage>
        <taxon>Bacteria</taxon>
        <taxon>Pseudomonadati</taxon>
        <taxon>Myxococcota</taxon>
        <taxon>Myxococcia</taxon>
        <taxon>Myxococcales</taxon>
        <taxon>Cystobacterineae</taxon>
        <taxon>Archangiaceae</taxon>
        <taxon>Archangium</taxon>
    </lineage>
</organism>
<reference evidence="1 2" key="1">
    <citation type="submission" date="2017-08" db="EMBL/GenBank/DDBJ databases">
        <title>Infants hospitalized years apart are colonized by the same room-sourced microbial strains.</title>
        <authorList>
            <person name="Brooks B."/>
            <person name="Olm M.R."/>
            <person name="Firek B.A."/>
            <person name="Baker R."/>
            <person name="Thomas B.C."/>
            <person name="Morowitz M.J."/>
            <person name="Banfield J.F."/>
        </authorList>
    </citation>
    <scope>NUCLEOTIDE SEQUENCE [LARGE SCALE GENOMIC DNA]</scope>
    <source>
        <strain evidence="1">S2_003_000_R2_14</strain>
    </source>
</reference>